<proteinExistence type="predicted"/>
<dbReference type="Proteomes" id="UP000076925">
    <property type="component" value="Unassembled WGS sequence"/>
</dbReference>
<dbReference type="OrthoDB" id="977906at2"/>
<comment type="caution">
    <text evidence="1">The sequence shown here is derived from an EMBL/GenBank/DDBJ whole genome shotgun (WGS) entry which is preliminary data.</text>
</comment>
<name>A0A139XGG4_9CYAN</name>
<gene>
    <name evidence="1" type="ORF">WA1_01030</name>
</gene>
<organism evidence="1 2">
    <name type="scientific">Scytonema hofmannii PCC 7110</name>
    <dbReference type="NCBI Taxonomy" id="128403"/>
    <lineage>
        <taxon>Bacteria</taxon>
        <taxon>Bacillati</taxon>
        <taxon>Cyanobacteriota</taxon>
        <taxon>Cyanophyceae</taxon>
        <taxon>Nostocales</taxon>
        <taxon>Scytonemataceae</taxon>
        <taxon>Scytonema</taxon>
    </lineage>
</organism>
<keyword evidence="2" id="KW-1185">Reference proteome</keyword>
<dbReference type="RefSeq" id="WP_017742080.1">
    <property type="nucleotide sequence ID" value="NZ_KQ976354.1"/>
</dbReference>
<dbReference type="AlphaFoldDB" id="A0A139XGG4"/>
<evidence type="ECO:0000313" key="2">
    <source>
        <dbReference type="Proteomes" id="UP000076925"/>
    </source>
</evidence>
<reference evidence="1 2" key="1">
    <citation type="journal article" date="2013" name="Genome Biol. Evol.">
        <title>Genomes of Stigonematalean cyanobacteria (subsection V) and the evolution of oxygenic photosynthesis from prokaryotes to plastids.</title>
        <authorList>
            <person name="Dagan T."/>
            <person name="Roettger M."/>
            <person name="Stucken K."/>
            <person name="Landan G."/>
            <person name="Koch R."/>
            <person name="Major P."/>
            <person name="Gould S.B."/>
            <person name="Goremykin V.V."/>
            <person name="Rippka R."/>
            <person name="Tandeau de Marsac N."/>
            <person name="Gugger M."/>
            <person name="Lockhart P.J."/>
            <person name="Allen J.F."/>
            <person name="Brune I."/>
            <person name="Maus I."/>
            <person name="Puhler A."/>
            <person name="Martin W.F."/>
        </authorList>
    </citation>
    <scope>NUCLEOTIDE SEQUENCE [LARGE SCALE GENOMIC DNA]</scope>
    <source>
        <strain evidence="1 2">PCC 7110</strain>
    </source>
</reference>
<protein>
    <submittedName>
        <fullName evidence="1">Uncharacterized protein</fullName>
    </submittedName>
</protein>
<dbReference type="EMBL" id="ANNX02000012">
    <property type="protein sequence ID" value="KYC43780.1"/>
    <property type="molecule type" value="Genomic_DNA"/>
</dbReference>
<sequence length="405" mass="45967">MNNTPNVKALLSIFCIAVGGLLLLRSCHFGKSYDSANYTIQLTNNQQLVKSTSETKASIEVNPKLDKAKADNLTNTAKFLAGIQVENNPLAQFQQGNNWQSHQQFFNNAWSNLEIRQLQKVRNWSQQELNQINSTAPSIFYPFSGPDFLYAYSLFPQGNKYVLVGLEPVGIVPNLSNLSESQLNLKLQEIRSSLYAILQFSFFMTNDMKVDLRKQGVLPILYVFLARTQNRITNLQYIGLDKNADIKQYKKGMIPGVKINFVAKGEERSRTLYYFAHDLSNSGVESKPEFSRFITNLGEKVTYLKAASYLMYNDGFSDIRKQILAQSSHILQDDSGMPLTAFNPSKWNLKFYGSYSSPIGLFANRYQPSLRRIYRTNKSIEPLDFGIGYKYGANNSNLMLAEVMN</sequence>
<evidence type="ECO:0000313" key="1">
    <source>
        <dbReference type="EMBL" id="KYC43780.1"/>
    </source>
</evidence>
<accession>A0A139XGG4</accession>